<evidence type="ECO:0000313" key="2">
    <source>
        <dbReference type="EMBL" id="CAF2045632.1"/>
    </source>
</evidence>
<dbReference type="Gramene" id="CDY16194">
    <property type="protein sequence ID" value="CDY16194"/>
    <property type="gene ID" value="GSBRNA2T00090640001"/>
</dbReference>
<evidence type="ECO:0000313" key="4">
    <source>
        <dbReference type="Proteomes" id="UP000028999"/>
    </source>
</evidence>
<dbReference type="GO" id="GO:0005737">
    <property type="term" value="C:cytoplasm"/>
    <property type="evidence" value="ECO:0000318"/>
    <property type="project" value="GO_Central"/>
</dbReference>
<dbReference type="EMBL" id="HG994363">
    <property type="protein sequence ID" value="CAF2045632.1"/>
    <property type="molecule type" value="Genomic_DNA"/>
</dbReference>
<name>A0A078FTD9_BRANA</name>
<dbReference type="InterPro" id="IPR013083">
    <property type="entry name" value="Znf_RING/FYVE/PHD"/>
</dbReference>
<dbReference type="Proteomes" id="UP001295469">
    <property type="component" value="Chromosome A09"/>
</dbReference>
<sequence length="67" mass="7329">MIILEESTGTNPLFLVLLEGHPSASKASIDAVLTVDLAGCEGRCVICSDEWKAEDTVKEMPCNHRFH</sequence>
<dbReference type="AlphaFoldDB" id="A0A078FTD9"/>
<dbReference type="SUPFAM" id="SSF57850">
    <property type="entry name" value="RING/U-box"/>
    <property type="match status" value="1"/>
</dbReference>
<dbReference type="EMBL" id="LK032061">
    <property type="protein sequence ID" value="CDY16194.1"/>
    <property type="molecule type" value="Genomic_DNA"/>
</dbReference>
<keyword evidence="4" id="KW-1185">Reference proteome</keyword>
<dbReference type="Gene3D" id="3.30.40.10">
    <property type="entry name" value="Zinc/RING finger domain, C3HC4 (zinc finger)"/>
    <property type="match status" value="1"/>
</dbReference>
<gene>
    <name evidence="3" type="primary">BnaA09g29280D</name>
    <name evidence="2" type="ORF">DARMORV10_A09P40230.1</name>
    <name evidence="3" type="ORF">GSBRNA2T00090640001</name>
</gene>
<reference evidence="2" key="3">
    <citation type="submission" date="2021-01" db="EMBL/GenBank/DDBJ databases">
        <authorList>
            <consortium name="Genoscope - CEA"/>
            <person name="William W."/>
        </authorList>
    </citation>
    <scope>NUCLEOTIDE SEQUENCE</scope>
</reference>
<accession>A0A078FTD9</accession>
<evidence type="ECO:0000313" key="3">
    <source>
        <dbReference type="EMBL" id="CDY16194.1"/>
    </source>
</evidence>
<reference evidence="3" key="2">
    <citation type="submission" date="2014-06" db="EMBL/GenBank/DDBJ databases">
        <authorList>
            <person name="Genoscope - CEA"/>
        </authorList>
    </citation>
    <scope>NUCLEOTIDE SEQUENCE</scope>
</reference>
<dbReference type="PaxDb" id="3708-A0A078FTD9"/>
<feature type="domain" description="RING-type" evidence="1">
    <location>
        <begin position="44"/>
        <end position="67"/>
    </location>
</feature>
<dbReference type="GO" id="GO:0061630">
    <property type="term" value="F:ubiquitin protein ligase activity"/>
    <property type="evidence" value="ECO:0000318"/>
    <property type="project" value="GO_Central"/>
</dbReference>
<dbReference type="GO" id="GO:0016567">
    <property type="term" value="P:protein ubiquitination"/>
    <property type="evidence" value="ECO:0000318"/>
    <property type="project" value="GO_Central"/>
</dbReference>
<protein>
    <submittedName>
        <fullName evidence="2">(rape) hypothetical protein</fullName>
    </submittedName>
    <submittedName>
        <fullName evidence="3">BnaA09g29280D protein</fullName>
    </submittedName>
</protein>
<dbReference type="Pfam" id="PF17123">
    <property type="entry name" value="zf-RING_11"/>
    <property type="match status" value="1"/>
</dbReference>
<evidence type="ECO:0000259" key="1">
    <source>
        <dbReference type="Pfam" id="PF17123"/>
    </source>
</evidence>
<organism evidence="3 4">
    <name type="scientific">Brassica napus</name>
    <name type="common">Rape</name>
    <dbReference type="NCBI Taxonomy" id="3708"/>
    <lineage>
        <taxon>Eukaryota</taxon>
        <taxon>Viridiplantae</taxon>
        <taxon>Streptophyta</taxon>
        <taxon>Embryophyta</taxon>
        <taxon>Tracheophyta</taxon>
        <taxon>Spermatophyta</taxon>
        <taxon>Magnoliopsida</taxon>
        <taxon>eudicotyledons</taxon>
        <taxon>Gunneridae</taxon>
        <taxon>Pentapetalae</taxon>
        <taxon>rosids</taxon>
        <taxon>malvids</taxon>
        <taxon>Brassicales</taxon>
        <taxon>Brassicaceae</taxon>
        <taxon>Brassiceae</taxon>
        <taxon>Brassica</taxon>
    </lineage>
</organism>
<proteinExistence type="predicted"/>
<dbReference type="SMR" id="A0A078FTD9"/>
<dbReference type="InterPro" id="IPR001841">
    <property type="entry name" value="Znf_RING"/>
</dbReference>
<reference evidence="3 4" key="1">
    <citation type="journal article" date="2014" name="Science">
        <title>Plant genetics. Early allopolyploid evolution in the post-Neolithic Brassica napus oilseed genome.</title>
        <authorList>
            <person name="Chalhoub B."/>
            <person name="Denoeud F."/>
            <person name="Liu S."/>
            <person name="Parkin I.A."/>
            <person name="Tang H."/>
            <person name="Wang X."/>
            <person name="Chiquet J."/>
            <person name="Belcram H."/>
            <person name="Tong C."/>
            <person name="Samans B."/>
            <person name="Correa M."/>
            <person name="Da Silva C."/>
            <person name="Just J."/>
            <person name="Falentin C."/>
            <person name="Koh C.S."/>
            <person name="Le Clainche I."/>
            <person name="Bernard M."/>
            <person name="Bento P."/>
            <person name="Noel B."/>
            <person name="Labadie K."/>
            <person name="Alberti A."/>
            <person name="Charles M."/>
            <person name="Arnaud D."/>
            <person name="Guo H."/>
            <person name="Daviaud C."/>
            <person name="Alamery S."/>
            <person name="Jabbari K."/>
            <person name="Zhao M."/>
            <person name="Edger P.P."/>
            <person name="Chelaifa H."/>
            <person name="Tack D."/>
            <person name="Lassalle G."/>
            <person name="Mestiri I."/>
            <person name="Schnel N."/>
            <person name="Le Paslier M.C."/>
            <person name="Fan G."/>
            <person name="Renault V."/>
            <person name="Bayer P.E."/>
            <person name="Golicz A.A."/>
            <person name="Manoli S."/>
            <person name="Lee T.H."/>
            <person name="Thi V.H."/>
            <person name="Chalabi S."/>
            <person name="Hu Q."/>
            <person name="Fan C."/>
            <person name="Tollenaere R."/>
            <person name="Lu Y."/>
            <person name="Battail C."/>
            <person name="Shen J."/>
            <person name="Sidebottom C.H."/>
            <person name="Wang X."/>
            <person name="Canaguier A."/>
            <person name="Chauveau A."/>
            <person name="Berard A."/>
            <person name="Deniot G."/>
            <person name="Guan M."/>
            <person name="Liu Z."/>
            <person name="Sun F."/>
            <person name="Lim Y.P."/>
            <person name="Lyons E."/>
            <person name="Town C.D."/>
            <person name="Bancroft I."/>
            <person name="Wang X."/>
            <person name="Meng J."/>
            <person name="Ma J."/>
            <person name="Pires J.C."/>
            <person name="King G.J."/>
            <person name="Brunel D."/>
            <person name="Delourme R."/>
            <person name="Renard M."/>
            <person name="Aury J.M."/>
            <person name="Adams K.L."/>
            <person name="Batley J."/>
            <person name="Snowdon R.J."/>
            <person name="Tost J."/>
            <person name="Edwards D."/>
            <person name="Zhou Y."/>
            <person name="Hua W."/>
            <person name="Sharpe A.G."/>
            <person name="Paterson A.H."/>
            <person name="Guan C."/>
            <person name="Wincker P."/>
        </authorList>
    </citation>
    <scope>NUCLEOTIDE SEQUENCE [LARGE SCALE GENOMIC DNA]</scope>
    <source>
        <strain evidence="4">cv. Darmor-bzh</strain>
    </source>
</reference>
<dbReference type="Proteomes" id="UP000028999">
    <property type="component" value="Unassembled WGS sequence"/>
</dbReference>